<dbReference type="Proteomes" id="UP000071859">
    <property type="component" value="Unassembled WGS sequence"/>
</dbReference>
<accession>A0A158EHG8</accession>
<reference evidence="1" key="1">
    <citation type="submission" date="2016-01" db="EMBL/GenBank/DDBJ databases">
        <authorList>
            <person name="Peeters C."/>
        </authorList>
    </citation>
    <scope>NUCLEOTIDE SEQUENCE</scope>
    <source>
        <strain evidence="1">LMG 29321</strain>
    </source>
</reference>
<protein>
    <submittedName>
        <fullName evidence="1">IS66 Orf2 family protein</fullName>
    </submittedName>
</protein>
<evidence type="ECO:0000313" key="1">
    <source>
        <dbReference type="EMBL" id="SAL06140.1"/>
    </source>
</evidence>
<name>A0A158EHG8_9BURK</name>
<evidence type="ECO:0000313" key="2">
    <source>
        <dbReference type="Proteomes" id="UP000071859"/>
    </source>
</evidence>
<dbReference type="InterPro" id="IPR008878">
    <property type="entry name" value="Transposase_IS66_Orf2"/>
</dbReference>
<sequence>MRKSIDALSYLVEPLLAQKPNSGNLFVFVGRDRQKVRCLYWDRTGFALWYN</sequence>
<organism evidence="1 2">
    <name type="scientific">Caballeronia calidae</name>
    <dbReference type="NCBI Taxonomy" id="1777139"/>
    <lineage>
        <taxon>Bacteria</taxon>
        <taxon>Pseudomonadati</taxon>
        <taxon>Pseudomonadota</taxon>
        <taxon>Betaproteobacteria</taxon>
        <taxon>Burkholderiales</taxon>
        <taxon>Burkholderiaceae</taxon>
        <taxon>Caballeronia</taxon>
    </lineage>
</organism>
<keyword evidence="2" id="KW-1185">Reference proteome</keyword>
<dbReference type="AlphaFoldDB" id="A0A158EHG8"/>
<proteinExistence type="predicted"/>
<comment type="caution">
    <text evidence="1">The sequence shown here is derived from an EMBL/GenBank/DDBJ whole genome shotgun (WGS) entry which is preliminary data.</text>
</comment>
<dbReference type="EMBL" id="FCOX02000102">
    <property type="protein sequence ID" value="SAL06140.1"/>
    <property type="molecule type" value="Genomic_DNA"/>
</dbReference>
<dbReference type="NCBIfam" id="NF033819">
    <property type="entry name" value="IS66_TnpB"/>
    <property type="match status" value="1"/>
</dbReference>
<gene>
    <name evidence="1" type="ORF">AWB78_07900</name>
</gene>
<dbReference type="Pfam" id="PF05717">
    <property type="entry name" value="TnpB_IS66"/>
    <property type="match status" value="1"/>
</dbReference>